<dbReference type="EMBL" id="KB706924">
    <property type="protein sequence ID" value="EMR65170.1"/>
    <property type="molecule type" value="Genomic_DNA"/>
</dbReference>
<dbReference type="InterPro" id="IPR006094">
    <property type="entry name" value="Oxid_FAD_bind_N"/>
</dbReference>
<dbReference type="eggNOG" id="KOG1231">
    <property type="taxonomic scope" value="Eukaryota"/>
</dbReference>
<sequence>MKLSETAHAAAYVQPGTAQEVAEALTIIKKTGSKFAIRTSGHTPNPGFSSVNETGVVIDLRRLNSISLDENNLLRAGSGSTWGQVYPFLEGKQLSATGGRDPAVGVAGFLLGGGLPALPNLFGLGADGVKNFQVVLANSTIVNANAESNPELYRALKGGGSNFGIVTQLDIITYPLVKIQYTINLYDCSDYLNIINATVKVQQAMEMDPKIGLFTNFHSAFVAVGLLYGDWSEEKPKAFDPFTNLTSLMTAVAPTTNGTLSSLSGAMAHLQEPQKRTIGSVTTKVSTDLYVEVYKSYLEVINGLPSGITLHYTIQPVSSTGVQVGEDRGGNTMGLEKVSQCWWVFTAEWPKEADDAAAQQAVDTMTQTVQALAEKRSLLLSYLSMSFANSSQEVLRSYGAENVKEMQGAAAKYDPDGVFQKLQNDGFLLRSV</sequence>
<keyword evidence="3" id="KW-0274">FAD</keyword>
<dbReference type="PANTHER" id="PTHR42973">
    <property type="entry name" value="BINDING OXIDOREDUCTASE, PUTATIVE (AFU_ORTHOLOGUE AFUA_1G17690)-RELATED"/>
    <property type="match status" value="1"/>
</dbReference>
<dbReference type="InterPro" id="IPR036318">
    <property type="entry name" value="FAD-bd_PCMH-like_sf"/>
</dbReference>
<dbReference type="GO" id="GO:0016491">
    <property type="term" value="F:oxidoreductase activity"/>
    <property type="evidence" value="ECO:0007669"/>
    <property type="project" value="UniProtKB-KW"/>
</dbReference>
<keyword evidence="4" id="KW-0560">Oxidoreductase</keyword>
<evidence type="ECO:0000259" key="5">
    <source>
        <dbReference type="PROSITE" id="PS51387"/>
    </source>
</evidence>
<keyword evidence="2" id="KW-0285">Flavoprotein</keyword>
<keyword evidence="7" id="KW-1185">Reference proteome</keyword>
<evidence type="ECO:0000256" key="2">
    <source>
        <dbReference type="ARBA" id="ARBA00022630"/>
    </source>
</evidence>
<dbReference type="Pfam" id="PF01565">
    <property type="entry name" value="FAD_binding_4"/>
    <property type="match status" value="1"/>
</dbReference>
<evidence type="ECO:0000313" key="6">
    <source>
        <dbReference type="EMBL" id="EMR65170.1"/>
    </source>
</evidence>
<dbReference type="OMA" id="WGEVYAW"/>
<protein>
    <submittedName>
        <fullName evidence="6">Putative 6-hydroxy-d-nicotine oxidase protein</fullName>
    </submittedName>
</protein>
<dbReference type="HOGENOM" id="CLU_018354_1_2_1"/>
<feature type="domain" description="FAD-binding PCMH-type" evidence="5">
    <location>
        <begin position="5"/>
        <end position="176"/>
    </location>
</feature>
<organism evidence="6 7">
    <name type="scientific">Eutypa lata (strain UCR-EL1)</name>
    <name type="common">Grapevine dieback disease fungus</name>
    <name type="synonym">Eutypa armeniacae</name>
    <dbReference type="NCBI Taxonomy" id="1287681"/>
    <lineage>
        <taxon>Eukaryota</taxon>
        <taxon>Fungi</taxon>
        <taxon>Dikarya</taxon>
        <taxon>Ascomycota</taxon>
        <taxon>Pezizomycotina</taxon>
        <taxon>Sordariomycetes</taxon>
        <taxon>Xylariomycetidae</taxon>
        <taxon>Xylariales</taxon>
        <taxon>Diatrypaceae</taxon>
        <taxon>Eutypa</taxon>
    </lineage>
</organism>
<comment type="similarity">
    <text evidence="1">Belongs to the oxygen-dependent FAD-linked oxidoreductase family.</text>
</comment>
<dbReference type="STRING" id="1287681.M7TER1"/>
<dbReference type="GO" id="GO:0071949">
    <property type="term" value="F:FAD binding"/>
    <property type="evidence" value="ECO:0007669"/>
    <property type="project" value="InterPro"/>
</dbReference>
<accession>M7TER1</accession>
<evidence type="ECO:0000256" key="3">
    <source>
        <dbReference type="ARBA" id="ARBA00022827"/>
    </source>
</evidence>
<dbReference type="OrthoDB" id="2151789at2759"/>
<dbReference type="PANTHER" id="PTHR42973:SF54">
    <property type="entry name" value="FAD-BINDING PCMH-TYPE DOMAIN-CONTAINING PROTEIN"/>
    <property type="match status" value="1"/>
</dbReference>
<dbReference type="InterPro" id="IPR016169">
    <property type="entry name" value="FAD-bd_PCMH_sub2"/>
</dbReference>
<dbReference type="Proteomes" id="UP000012174">
    <property type="component" value="Unassembled WGS sequence"/>
</dbReference>
<name>M7TER1_EUTLA</name>
<dbReference type="KEGG" id="ela:UCREL1_7856"/>
<dbReference type="Gene3D" id="3.30.465.10">
    <property type="match status" value="1"/>
</dbReference>
<gene>
    <name evidence="6" type="ORF">UCREL1_7856</name>
</gene>
<evidence type="ECO:0000256" key="1">
    <source>
        <dbReference type="ARBA" id="ARBA00005466"/>
    </source>
</evidence>
<evidence type="ECO:0000256" key="4">
    <source>
        <dbReference type="ARBA" id="ARBA00023002"/>
    </source>
</evidence>
<evidence type="ECO:0000313" key="7">
    <source>
        <dbReference type="Proteomes" id="UP000012174"/>
    </source>
</evidence>
<dbReference type="PROSITE" id="PS51387">
    <property type="entry name" value="FAD_PCMH"/>
    <property type="match status" value="1"/>
</dbReference>
<proteinExistence type="inferred from homology"/>
<dbReference type="InterPro" id="IPR016166">
    <property type="entry name" value="FAD-bd_PCMH"/>
</dbReference>
<reference evidence="7" key="1">
    <citation type="journal article" date="2013" name="Genome Announc.">
        <title>Draft genome sequence of the grapevine dieback fungus Eutypa lata UCR-EL1.</title>
        <authorList>
            <person name="Blanco-Ulate B."/>
            <person name="Rolshausen P.E."/>
            <person name="Cantu D."/>
        </authorList>
    </citation>
    <scope>NUCLEOTIDE SEQUENCE [LARGE SCALE GENOMIC DNA]</scope>
    <source>
        <strain evidence="7">UCR-EL1</strain>
    </source>
</reference>
<dbReference type="SUPFAM" id="SSF56176">
    <property type="entry name" value="FAD-binding/transporter-associated domain-like"/>
    <property type="match status" value="1"/>
</dbReference>
<dbReference type="AlphaFoldDB" id="M7TER1"/>
<dbReference type="InterPro" id="IPR050416">
    <property type="entry name" value="FAD-linked_Oxidoreductase"/>
</dbReference>